<dbReference type="SUPFAM" id="SSF46934">
    <property type="entry name" value="UBA-like"/>
    <property type="match status" value="1"/>
</dbReference>
<organism evidence="9 10">
    <name type="scientific">Brevundimonas kwangchunensis</name>
    <dbReference type="NCBI Taxonomy" id="322163"/>
    <lineage>
        <taxon>Bacteria</taxon>
        <taxon>Pseudomonadati</taxon>
        <taxon>Pseudomonadota</taxon>
        <taxon>Alphaproteobacteria</taxon>
        <taxon>Caulobacterales</taxon>
        <taxon>Caulobacteraceae</taxon>
        <taxon>Brevundimonas</taxon>
    </lineage>
</organism>
<dbReference type="Pfam" id="PF00889">
    <property type="entry name" value="EF_TS"/>
    <property type="match status" value="1"/>
</dbReference>
<dbReference type="InterPro" id="IPR001816">
    <property type="entry name" value="Transl_elong_EFTs/EF1B"/>
</dbReference>
<gene>
    <name evidence="5 9" type="primary">tsf</name>
    <name evidence="9" type="ORF">GCM10009422_19660</name>
</gene>
<sequence>MAEITAALVKELRERSGVGMMDCKKALQENDGNIEAAIDWLRAKGLSKAAKKADRVAAEGLVAVAAREDGAGEVAAAIEFNAETDFVARNDLFQTAAKKFAELGLEHHSIEALHGAELEAGKTVQDEVTNMIATIGENMQLRRAARLSVSEGAVATYVHNAVSPGVGRIGVLVAIEGAGDKATIRELGRKIAMHVAATAPLSLNTDDLDPAAIEKERTVLIEKAKEEGRPENMIEKIVEGQINKFQKDVVLSKQPFVMDPDVTVEQLVANTGKDLGTTLKLVGFVRLALGEGVEKVEGPDFASEVASMMGGQ</sequence>
<keyword evidence="10" id="KW-1185">Reference proteome</keyword>
<dbReference type="GO" id="GO:0003746">
    <property type="term" value="F:translation elongation factor activity"/>
    <property type="evidence" value="ECO:0007669"/>
    <property type="project" value="UniProtKB-KW"/>
</dbReference>
<evidence type="ECO:0000256" key="4">
    <source>
        <dbReference type="ARBA" id="ARBA00022917"/>
    </source>
</evidence>
<evidence type="ECO:0000256" key="7">
    <source>
        <dbReference type="RuleBase" id="RU000643"/>
    </source>
</evidence>
<accession>A0ABN1GZF0</accession>
<evidence type="ECO:0000313" key="9">
    <source>
        <dbReference type="EMBL" id="GAA0623636.1"/>
    </source>
</evidence>
<evidence type="ECO:0000259" key="8">
    <source>
        <dbReference type="Pfam" id="PF00889"/>
    </source>
</evidence>
<dbReference type="InterPro" id="IPR018101">
    <property type="entry name" value="Transl_elong_Ts_CS"/>
</dbReference>
<feature type="region of interest" description="Involved in Mg(2+) ion dislocation from EF-Tu" evidence="5">
    <location>
        <begin position="84"/>
        <end position="87"/>
    </location>
</feature>
<evidence type="ECO:0000256" key="5">
    <source>
        <dbReference type="HAMAP-Rule" id="MF_00050"/>
    </source>
</evidence>
<keyword evidence="5" id="KW-0963">Cytoplasm</keyword>
<dbReference type="PROSITE" id="PS01126">
    <property type="entry name" value="EF_TS_1"/>
    <property type="match status" value="1"/>
</dbReference>
<comment type="subcellular location">
    <subcellularLocation>
        <location evidence="5 7">Cytoplasm</location>
    </subcellularLocation>
</comment>
<dbReference type="PANTHER" id="PTHR11741">
    <property type="entry name" value="ELONGATION FACTOR TS"/>
    <property type="match status" value="1"/>
</dbReference>
<protein>
    <recommendedName>
        <fullName evidence="2 5">Elongation factor Ts</fullName>
        <shortName evidence="5">EF-Ts</shortName>
    </recommendedName>
</protein>
<keyword evidence="3 5" id="KW-0251">Elongation factor</keyword>
<comment type="function">
    <text evidence="5 6">Associates with the EF-Tu.GDP complex and induces the exchange of GDP to GTP. It remains bound to the aminoacyl-tRNA.EF-Tu.GTP complex up to the GTP hydrolysis stage on the ribosome.</text>
</comment>
<evidence type="ECO:0000256" key="1">
    <source>
        <dbReference type="ARBA" id="ARBA00005532"/>
    </source>
</evidence>
<comment type="similarity">
    <text evidence="1 5 6">Belongs to the EF-Ts family.</text>
</comment>
<dbReference type="Gene3D" id="1.10.8.10">
    <property type="entry name" value="DNA helicase RuvA subunit, C-terminal domain"/>
    <property type="match status" value="1"/>
</dbReference>
<dbReference type="PANTHER" id="PTHR11741:SF0">
    <property type="entry name" value="ELONGATION FACTOR TS, MITOCHONDRIAL"/>
    <property type="match status" value="1"/>
</dbReference>
<dbReference type="InterPro" id="IPR014039">
    <property type="entry name" value="Transl_elong_EFTs/EF1B_dimer"/>
</dbReference>
<name>A0ABN1GZF0_9CAUL</name>
<dbReference type="EMBL" id="BAAAGA010000005">
    <property type="protein sequence ID" value="GAA0623636.1"/>
    <property type="molecule type" value="Genomic_DNA"/>
</dbReference>
<comment type="caution">
    <text evidence="9">The sequence shown here is derived from an EMBL/GenBank/DDBJ whole genome shotgun (WGS) entry which is preliminary data.</text>
</comment>
<dbReference type="RefSeq" id="WP_343793242.1">
    <property type="nucleotide sequence ID" value="NZ_BAAAGA010000005.1"/>
</dbReference>
<evidence type="ECO:0000256" key="2">
    <source>
        <dbReference type="ARBA" id="ARBA00016956"/>
    </source>
</evidence>
<proteinExistence type="inferred from homology"/>
<dbReference type="CDD" id="cd14275">
    <property type="entry name" value="UBA_EF-Ts"/>
    <property type="match status" value="1"/>
</dbReference>
<dbReference type="InterPro" id="IPR009060">
    <property type="entry name" value="UBA-like_sf"/>
</dbReference>
<dbReference type="SUPFAM" id="SSF54713">
    <property type="entry name" value="Elongation factor Ts (EF-Ts), dimerisation domain"/>
    <property type="match status" value="2"/>
</dbReference>
<dbReference type="NCBIfam" id="TIGR00116">
    <property type="entry name" value="tsf"/>
    <property type="match status" value="1"/>
</dbReference>
<evidence type="ECO:0000256" key="3">
    <source>
        <dbReference type="ARBA" id="ARBA00022768"/>
    </source>
</evidence>
<dbReference type="InterPro" id="IPR036402">
    <property type="entry name" value="EF-Ts_dimer_sf"/>
</dbReference>
<dbReference type="PROSITE" id="PS01127">
    <property type="entry name" value="EF_TS_2"/>
    <property type="match status" value="1"/>
</dbReference>
<evidence type="ECO:0000313" key="10">
    <source>
        <dbReference type="Proteomes" id="UP001501352"/>
    </source>
</evidence>
<dbReference type="HAMAP" id="MF_00050">
    <property type="entry name" value="EF_Ts"/>
    <property type="match status" value="1"/>
</dbReference>
<dbReference type="Proteomes" id="UP001501352">
    <property type="component" value="Unassembled WGS sequence"/>
</dbReference>
<dbReference type="Gene3D" id="3.30.479.20">
    <property type="entry name" value="Elongation factor Ts, dimerisation domain"/>
    <property type="match status" value="2"/>
</dbReference>
<evidence type="ECO:0000256" key="6">
    <source>
        <dbReference type="RuleBase" id="RU000642"/>
    </source>
</evidence>
<feature type="domain" description="Translation elongation factor EFTs/EF1B dimerisation" evidence="8">
    <location>
        <begin position="75"/>
        <end position="291"/>
    </location>
</feature>
<dbReference type="Gene3D" id="1.10.286.20">
    <property type="match status" value="1"/>
</dbReference>
<reference evidence="9 10" key="1">
    <citation type="journal article" date="2019" name="Int. J. Syst. Evol. Microbiol.">
        <title>The Global Catalogue of Microorganisms (GCM) 10K type strain sequencing project: providing services to taxonomists for standard genome sequencing and annotation.</title>
        <authorList>
            <consortium name="The Broad Institute Genomics Platform"/>
            <consortium name="The Broad Institute Genome Sequencing Center for Infectious Disease"/>
            <person name="Wu L."/>
            <person name="Ma J."/>
        </authorList>
    </citation>
    <scope>NUCLEOTIDE SEQUENCE [LARGE SCALE GENOMIC DNA]</scope>
    <source>
        <strain evidence="9 10">JCM 12928</strain>
    </source>
</reference>
<keyword evidence="4 5" id="KW-0648">Protein biosynthesis</keyword>